<feature type="compositionally biased region" description="Polar residues" evidence="1">
    <location>
        <begin position="197"/>
        <end position="214"/>
    </location>
</feature>
<dbReference type="AlphaFoldDB" id="A0A6A5V8D2"/>
<name>A0A6A5V8D2_9PLEO</name>
<feature type="region of interest" description="Disordered" evidence="1">
    <location>
        <begin position="128"/>
        <end position="150"/>
    </location>
</feature>
<evidence type="ECO:0000313" key="2">
    <source>
        <dbReference type="EMBL" id="KAF1969567.1"/>
    </source>
</evidence>
<dbReference type="EMBL" id="ML976708">
    <property type="protein sequence ID" value="KAF1969567.1"/>
    <property type="molecule type" value="Genomic_DNA"/>
</dbReference>
<dbReference type="Proteomes" id="UP000800036">
    <property type="component" value="Unassembled WGS sequence"/>
</dbReference>
<feature type="compositionally biased region" description="Polar residues" evidence="1">
    <location>
        <begin position="131"/>
        <end position="140"/>
    </location>
</feature>
<reference evidence="2" key="1">
    <citation type="journal article" date="2020" name="Stud. Mycol.">
        <title>101 Dothideomycetes genomes: a test case for predicting lifestyles and emergence of pathogens.</title>
        <authorList>
            <person name="Haridas S."/>
            <person name="Albert R."/>
            <person name="Binder M."/>
            <person name="Bloem J."/>
            <person name="Labutti K."/>
            <person name="Salamov A."/>
            <person name="Andreopoulos B."/>
            <person name="Baker S."/>
            <person name="Barry K."/>
            <person name="Bills G."/>
            <person name="Bluhm B."/>
            <person name="Cannon C."/>
            <person name="Castanera R."/>
            <person name="Culley D."/>
            <person name="Daum C."/>
            <person name="Ezra D."/>
            <person name="Gonzalez J."/>
            <person name="Henrissat B."/>
            <person name="Kuo A."/>
            <person name="Liang C."/>
            <person name="Lipzen A."/>
            <person name="Lutzoni F."/>
            <person name="Magnuson J."/>
            <person name="Mondo S."/>
            <person name="Nolan M."/>
            <person name="Ohm R."/>
            <person name="Pangilinan J."/>
            <person name="Park H.-J."/>
            <person name="Ramirez L."/>
            <person name="Alfaro M."/>
            <person name="Sun H."/>
            <person name="Tritt A."/>
            <person name="Yoshinaga Y."/>
            <person name="Zwiers L.-H."/>
            <person name="Turgeon B."/>
            <person name="Goodwin S."/>
            <person name="Spatafora J."/>
            <person name="Crous P."/>
            <person name="Grigoriev I."/>
        </authorList>
    </citation>
    <scope>NUCLEOTIDE SEQUENCE</scope>
    <source>
        <strain evidence="2">CBS 107.79</strain>
    </source>
</reference>
<feature type="compositionally biased region" description="Low complexity" evidence="1">
    <location>
        <begin position="40"/>
        <end position="57"/>
    </location>
</feature>
<organism evidence="2 3">
    <name type="scientific">Bimuria novae-zelandiae CBS 107.79</name>
    <dbReference type="NCBI Taxonomy" id="1447943"/>
    <lineage>
        <taxon>Eukaryota</taxon>
        <taxon>Fungi</taxon>
        <taxon>Dikarya</taxon>
        <taxon>Ascomycota</taxon>
        <taxon>Pezizomycotina</taxon>
        <taxon>Dothideomycetes</taxon>
        <taxon>Pleosporomycetidae</taxon>
        <taxon>Pleosporales</taxon>
        <taxon>Massarineae</taxon>
        <taxon>Didymosphaeriaceae</taxon>
        <taxon>Bimuria</taxon>
    </lineage>
</organism>
<proteinExistence type="predicted"/>
<evidence type="ECO:0000313" key="3">
    <source>
        <dbReference type="Proteomes" id="UP000800036"/>
    </source>
</evidence>
<evidence type="ECO:0000256" key="1">
    <source>
        <dbReference type="SAM" id="MobiDB-lite"/>
    </source>
</evidence>
<accession>A0A6A5V8D2</accession>
<feature type="region of interest" description="Disordered" evidence="1">
    <location>
        <begin position="173"/>
        <end position="241"/>
    </location>
</feature>
<keyword evidence="3" id="KW-1185">Reference proteome</keyword>
<protein>
    <submittedName>
        <fullName evidence="2">Uncharacterized protein</fullName>
    </submittedName>
</protein>
<gene>
    <name evidence="2" type="ORF">BU23DRAFT_237685</name>
</gene>
<feature type="region of interest" description="Disordered" evidence="1">
    <location>
        <begin position="1"/>
        <end position="69"/>
    </location>
</feature>
<sequence>MADSPPNKSLLHGSKLSPRPATNAPLTLPGPWPVENGGRAASPPVLLPALQAAEPAPRVSANTHSEGQNHRALRARIIANLPTAQPPRTATMPTSRSTSIQESQLPYLEGIPILPILPTIGVVGTERASTDAGSHSNQFTPRPPPARSIRPMRQAYVYREYWRNLSSIEAVRNPTSHVPPHLLPDTRTERGPYAPGSESTSKAPTSLYRSQGATQKDDGDKKKAAMSPQVPRIKTHEPSVCSFDMQSSRVLQNF</sequence>